<evidence type="ECO:0000313" key="6">
    <source>
        <dbReference type="EMBL" id="AEA38778.1"/>
    </source>
</evidence>
<dbReference type="GO" id="GO:0005524">
    <property type="term" value="F:ATP binding"/>
    <property type="evidence" value="ECO:0007669"/>
    <property type="project" value="UniProtKB-KW"/>
</dbReference>
<dbReference type="GeneID" id="10446960"/>
<dbReference type="PRINTS" id="PR00304">
    <property type="entry name" value="TCOMPLEXTCP1"/>
</dbReference>
<evidence type="ECO:0000256" key="3">
    <source>
        <dbReference type="ARBA" id="ARBA00022840"/>
    </source>
</evidence>
<dbReference type="InterPro" id="IPR002423">
    <property type="entry name" value="Cpn60/GroEL/TCP-1"/>
</dbReference>
<dbReference type="Pfam" id="PF00118">
    <property type="entry name" value="Cpn60_TCP1"/>
    <property type="match status" value="1"/>
</dbReference>
<dbReference type="InterPro" id="IPR027409">
    <property type="entry name" value="GroEL-like_apical_dom_sf"/>
</dbReference>
<dbReference type="GO" id="GO:0051082">
    <property type="term" value="F:unfolded protein binding"/>
    <property type="evidence" value="ECO:0007669"/>
    <property type="project" value="InterPro"/>
</dbReference>
<keyword evidence="3 5" id="KW-0067">ATP-binding</keyword>
<dbReference type="InterPro" id="IPR027413">
    <property type="entry name" value="GROEL-like_equatorial_sf"/>
</dbReference>
<accession>F2HHI2</accession>
<keyword evidence="6" id="KW-0542">Nucleomorph</keyword>
<evidence type="ECO:0000256" key="4">
    <source>
        <dbReference type="ARBA" id="ARBA00023186"/>
    </source>
</evidence>
<dbReference type="InterPro" id="IPR002194">
    <property type="entry name" value="Chaperonin_TCP-1_CS"/>
</dbReference>
<proteinExistence type="inferred from homology"/>
<dbReference type="AlphaFoldDB" id="F2HHI2"/>
<dbReference type="Gene3D" id="3.30.260.10">
    <property type="entry name" value="TCP-1-like chaperonin intermediate domain"/>
    <property type="match status" value="1"/>
</dbReference>
<keyword evidence="2 5" id="KW-0547">Nucleotide-binding</keyword>
<gene>
    <name evidence="6" type="primary">tcpD</name>
    <name evidence="6" type="ORF">CPARA_1gp120</name>
</gene>
<dbReference type="SUPFAM" id="SSF54849">
    <property type="entry name" value="GroEL-intermediate domain like"/>
    <property type="match status" value="1"/>
</dbReference>
<dbReference type="GO" id="GO:0140662">
    <property type="term" value="F:ATP-dependent protein folding chaperone"/>
    <property type="evidence" value="ECO:0007669"/>
    <property type="project" value="InterPro"/>
</dbReference>
<dbReference type="Gene3D" id="3.50.7.10">
    <property type="entry name" value="GroEL"/>
    <property type="match status" value="1"/>
</dbReference>
<organism evidence="6 7">
    <name type="scientific">Cryptomonas paramaecium</name>
    <dbReference type="NCBI Taxonomy" id="2898"/>
    <lineage>
        <taxon>Eukaryota</taxon>
        <taxon>Cryptophyceae</taxon>
        <taxon>Cryptomonadales</taxon>
        <taxon>Cryptomonadaceae</taxon>
        <taxon>Cryptomonas</taxon>
    </lineage>
</organism>
<dbReference type="PROSITE" id="PS00995">
    <property type="entry name" value="TCP1_3"/>
    <property type="match status" value="1"/>
</dbReference>
<dbReference type="RefSeq" id="XP_003239676.1">
    <property type="nucleotide sequence ID" value="XM_003239628.1"/>
</dbReference>
<dbReference type="PANTHER" id="PTHR11353">
    <property type="entry name" value="CHAPERONIN"/>
    <property type="match status" value="1"/>
</dbReference>
<dbReference type="SUPFAM" id="SSF52029">
    <property type="entry name" value="GroEL apical domain-like"/>
    <property type="match status" value="1"/>
</dbReference>
<comment type="similarity">
    <text evidence="1 5">Belongs to the TCP-1 chaperonin family.</text>
</comment>
<name>F2HHI2_9CRYP</name>
<evidence type="ECO:0000256" key="2">
    <source>
        <dbReference type="ARBA" id="ARBA00022741"/>
    </source>
</evidence>
<evidence type="ECO:0000313" key="7">
    <source>
        <dbReference type="Proteomes" id="UP000243423"/>
    </source>
</evidence>
<dbReference type="InterPro" id="IPR027410">
    <property type="entry name" value="TCP-1-like_intermed_sf"/>
</dbReference>
<dbReference type="Proteomes" id="UP000243423">
    <property type="component" value="Nucleomorph 1"/>
</dbReference>
<geneLocation type="nucleomorph" evidence="6"/>
<sequence>MKNSAKKNQISNISIKEKDQVKYIQKSNMNVAKKVSDAIRTSLGPHGLDKCIIYKKGILVTNDGATILKNAIFNDPVAKMLVNISISQDVEIGDGTTSVVILTGSFLGSCVNLIEKGISPLKISDNFRICLKKVQKILMKISLPINIKNKNGLYHIASTSLESKIISVQSHILSSIAVKSVLKIIDMRLSCDVDLKNIKIIKKTGGTIEQTELLEGIGIEYSILKAYNGPIRICSAKIALIQFAINIPTSETENTLVIKNYSCMDKMIKEEKQYIVGICRKIKATKCNVLLVQKSIIKESICSLALQILAEMQIMVIKDIERDDLEFIVNSLNCVPIADIESMKHENFAFADCVEERLYGQEKIIIFKGVKNVSCKTATVVIRSSNTLLLKEAERSFYDALCVIRSIIRRRYLVAGGGSSEIEISFNLRQFSKSITGVDCFCIIAFASSLEIIPYILSENAGLEPIQVISKLKKLHFFGNKFAGINVKRGLIENMFKSNVVLPLLVLISTLNMSVEFVIQLLKIDDMVASI</sequence>
<protein>
    <submittedName>
        <fullName evidence="6">T-complex protein 1, delta SU</fullName>
    </submittedName>
</protein>
<keyword evidence="4 5" id="KW-0143">Chaperone</keyword>
<dbReference type="Gene3D" id="1.10.560.10">
    <property type="entry name" value="GroEL-like equatorial domain"/>
    <property type="match status" value="1"/>
</dbReference>
<evidence type="ECO:0000256" key="5">
    <source>
        <dbReference type="RuleBase" id="RU004187"/>
    </source>
</evidence>
<dbReference type="GO" id="GO:0016887">
    <property type="term" value="F:ATP hydrolysis activity"/>
    <property type="evidence" value="ECO:0007669"/>
    <property type="project" value="InterPro"/>
</dbReference>
<reference evidence="6 7" key="1">
    <citation type="journal article" date="2011" name="Genome Biol. Evol.">
        <title>Complete nucleomorph genome sequence of the nonphotosynthetic alga Cryptomonas paramecium reveals a core nucleomorph gene set.</title>
        <authorList>
            <person name="Tanifuji G."/>
            <person name="Onodera N.T."/>
            <person name="Wheeler T.J."/>
            <person name="Dlutek M."/>
            <person name="Donaher N."/>
            <person name="Archibald J.M."/>
        </authorList>
    </citation>
    <scope>NUCLEOTIDE SEQUENCE [LARGE SCALE GENOMIC DNA]</scope>
    <source>
        <strain evidence="6 7">CCAP977/2A</strain>
    </source>
</reference>
<evidence type="ECO:0000256" key="1">
    <source>
        <dbReference type="ARBA" id="ARBA00008020"/>
    </source>
</evidence>
<dbReference type="EMBL" id="CP002172">
    <property type="protein sequence ID" value="AEA38778.1"/>
    <property type="molecule type" value="Genomic_DNA"/>
</dbReference>
<dbReference type="SUPFAM" id="SSF48592">
    <property type="entry name" value="GroEL equatorial domain-like"/>
    <property type="match status" value="1"/>
</dbReference>
<dbReference type="InterPro" id="IPR017998">
    <property type="entry name" value="Chaperone_TCP-1"/>
</dbReference>